<evidence type="ECO:0000313" key="4">
    <source>
        <dbReference type="Proteomes" id="UP000325081"/>
    </source>
</evidence>
<protein>
    <submittedName>
        <fullName evidence="3">Calmodulin</fullName>
    </submittedName>
</protein>
<dbReference type="GO" id="GO:0005509">
    <property type="term" value="F:calcium ion binding"/>
    <property type="evidence" value="ECO:0007669"/>
    <property type="project" value="InterPro"/>
</dbReference>
<reference evidence="4" key="1">
    <citation type="journal article" date="2019" name="Curr. Biol.">
        <title>Genome Sequence of Striga asiatica Provides Insight into the Evolution of Plant Parasitism.</title>
        <authorList>
            <person name="Yoshida S."/>
            <person name="Kim S."/>
            <person name="Wafula E.K."/>
            <person name="Tanskanen J."/>
            <person name="Kim Y.M."/>
            <person name="Honaas L."/>
            <person name="Yang Z."/>
            <person name="Spallek T."/>
            <person name="Conn C.E."/>
            <person name="Ichihashi Y."/>
            <person name="Cheong K."/>
            <person name="Cui S."/>
            <person name="Der J.P."/>
            <person name="Gundlach H."/>
            <person name="Jiao Y."/>
            <person name="Hori C."/>
            <person name="Ishida J.K."/>
            <person name="Kasahara H."/>
            <person name="Kiba T."/>
            <person name="Kim M.S."/>
            <person name="Koo N."/>
            <person name="Laohavisit A."/>
            <person name="Lee Y.H."/>
            <person name="Lumba S."/>
            <person name="McCourt P."/>
            <person name="Mortimer J.C."/>
            <person name="Mutuku J.M."/>
            <person name="Nomura T."/>
            <person name="Sasaki-Sekimoto Y."/>
            <person name="Seto Y."/>
            <person name="Wang Y."/>
            <person name="Wakatake T."/>
            <person name="Sakakibara H."/>
            <person name="Demura T."/>
            <person name="Yamaguchi S."/>
            <person name="Yoneyama K."/>
            <person name="Manabe R.I."/>
            <person name="Nelson D.C."/>
            <person name="Schulman A.H."/>
            <person name="Timko M.P."/>
            <person name="dePamphilis C.W."/>
            <person name="Choi D."/>
            <person name="Shirasu K."/>
        </authorList>
    </citation>
    <scope>NUCLEOTIDE SEQUENCE [LARGE SCALE GENOMIC DNA]</scope>
    <source>
        <strain evidence="4">cv. UVA1</strain>
    </source>
</reference>
<dbReference type="Proteomes" id="UP000325081">
    <property type="component" value="Unassembled WGS sequence"/>
</dbReference>
<name>A0A5A7PQM6_STRAF</name>
<keyword evidence="4" id="KW-1185">Reference proteome</keyword>
<dbReference type="EMBL" id="BKCP01004949">
    <property type="protein sequence ID" value="GER34772.1"/>
    <property type="molecule type" value="Genomic_DNA"/>
</dbReference>
<evidence type="ECO:0000256" key="1">
    <source>
        <dbReference type="SAM" id="MobiDB-lite"/>
    </source>
</evidence>
<comment type="caution">
    <text evidence="3">The sequence shown here is derived from an EMBL/GenBank/DDBJ whole genome shotgun (WGS) entry which is preliminary data.</text>
</comment>
<dbReference type="Gene3D" id="1.10.238.10">
    <property type="entry name" value="EF-hand"/>
    <property type="match status" value="1"/>
</dbReference>
<organism evidence="3 4">
    <name type="scientific">Striga asiatica</name>
    <name type="common">Asiatic witchweed</name>
    <name type="synonym">Buchnera asiatica</name>
    <dbReference type="NCBI Taxonomy" id="4170"/>
    <lineage>
        <taxon>Eukaryota</taxon>
        <taxon>Viridiplantae</taxon>
        <taxon>Streptophyta</taxon>
        <taxon>Embryophyta</taxon>
        <taxon>Tracheophyta</taxon>
        <taxon>Spermatophyta</taxon>
        <taxon>Magnoliopsida</taxon>
        <taxon>eudicotyledons</taxon>
        <taxon>Gunneridae</taxon>
        <taxon>Pentapetalae</taxon>
        <taxon>asterids</taxon>
        <taxon>lamiids</taxon>
        <taxon>Lamiales</taxon>
        <taxon>Orobanchaceae</taxon>
        <taxon>Buchnereae</taxon>
        <taxon>Striga</taxon>
    </lineage>
</organism>
<evidence type="ECO:0000259" key="2">
    <source>
        <dbReference type="PROSITE" id="PS50222"/>
    </source>
</evidence>
<dbReference type="PROSITE" id="PS50222">
    <property type="entry name" value="EF_HAND_2"/>
    <property type="match status" value="1"/>
</dbReference>
<accession>A0A5A7PQM6</accession>
<dbReference type="InterPro" id="IPR011992">
    <property type="entry name" value="EF-hand-dom_pair"/>
</dbReference>
<proteinExistence type="predicted"/>
<sequence length="234" mass="26217">MPLTKGCSQLHQFLEATVPVGLPQFVVLYNQAAKVSEAVVPDLPLHHIRIFNEKEINALRPVSHLRPQKEKMRRKKRQKRKIISLFLIPKFSSAKSLQSEQIRQLHDIFKRFNMDHDGSLTQLELAALLWSLSLKPSGNRGSSSPTWTPTTKVLLSETQSVGRCPSPSRPPSAPARRPRAAAAMRRAEPRFWRKSWRSAAAMRDFLGVISSTSPDMVVVAEQEGEHDGTGSAIL</sequence>
<feature type="domain" description="EF-hand" evidence="2">
    <location>
        <begin position="100"/>
        <end position="135"/>
    </location>
</feature>
<feature type="region of interest" description="Disordered" evidence="1">
    <location>
        <begin position="157"/>
        <end position="181"/>
    </location>
</feature>
<dbReference type="SUPFAM" id="SSF47473">
    <property type="entry name" value="EF-hand"/>
    <property type="match status" value="1"/>
</dbReference>
<dbReference type="InterPro" id="IPR002048">
    <property type="entry name" value="EF_hand_dom"/>
</dbReference>
<evidence type="ECO:0000313" key="3">
    <source>
        <dbReference type="EMBL" id="GER34772.1"/>
    </source>
</evidence>
<dbReference type="AlphaFoldDB" id="A0A5A7PQM6"/>
<gene>
    <name evidence="3" type="ORF">STAS_11014</name>
</gene>